<dbReference type="EMBL" id="JAJJMA010092092">
    <property type="protein sequence ID" value="MCL7029618.1"/>
    <property type="molecule type" value="Genomic_DNA"/>
</dbReference>
<keyword evidence="5" id="KW-0539">Nucleus</keyword>
<dbReference type="PROSITE" id="PS50863">
    <property type="entry name" value="B3"/>
    <property type="match status" value="1"/>
</dbReference>
<dbReference type="SMART" id="SM01019">
    <property type="entry name" value="B3"/>
    <property type="match status" value="1"/>
</dbReference>
<proteinExistence type="predicted"/>
<dbReference type="GO" id="GO:0003677">
    <property type="term" value="F:DNA binding"/>
    <property type="evidence" value="ECO:0007669"/>
    <property type="project" value="UniProtKB-KW"/>
</dbReference>
<evidence type="ECO:0000256" key="1">
    <source>
        <dbReference type="ARBA" id="ARBA00004123"/>
    </source>
</evidence>
<dbReference type="InterPro" id="IPR003340">
    <property type="entry name" value="B3_DNA-bd"/>
</dbReference>
<gene>
    <name evidence="7" type="ORF">MKW94_024626</name>
</gene>
<evidence type="ECO:0000259" key="6">
    <source>
        <dbReference type="PROSITE" id="PS50863"/>
    </source>
</evidence>
<dbReference type="PANTHER" id="PTHR31391">
    <property type="entry name" value="B3 DOMAIN-CONTAINING PROTEIN OS11G0197600-RELATED"/>
    <property type="match status" value="1"/>
</dbReference>
<name>A0AA41S911_PAPNU</name>
<keyword evidence="3" id="KW-0238">DNA-binding</keyword>
<evidence type="ECO:0000313" key="8">
    <source>
        <dbReference type="Proteomes" id="UP001177140"/>
    </source>
</evidence>
<keyword evidence="8" id="KW-1185">Reference proteome</keyword>
<dbReference type="InterPro" id="IPR044837">
    <property type="entry name" value="REM16-like"/>
</dbReference>
<evidence type="ECO:0000313" key="7">
    <source>
        <dbReference type="EMBL" id="MCL7029618.1"/>
    </source>
</evidence>
<dbReference type="AlphaFoldDB" id="A0AA41S911"/>
<evidence type="ECO:0000256" key="3">
    <source>
        <dbReference type="ARBA" id="ARBA00023125"/>
    </source>
</evidence>
<dbReference type="SUPFAM" id="SSF101936">
    <property type="entry name" value="DNA-binding pseudobarrel domain"/>
    <property type="match status" value="1"/>
</dbReference>
<organism evidence="7 8">
    <name type="scientific">Papaver nudicaule</name>
    <name type="common">Iceland poppy</name>
    <dbReference type="NCBI Taxonomy" id="74823"/>
    <lineage>
        <taxon>Eukaryota</taxon>
        <taxon>Viridiplantae</taxon>
        <taxon>Streptophyta</taxon>
        <taxon>Embryophyta</taxon>
        <taxon>Tracheophyta</taxon>
        <taxon>Spermatophyta</taxon>
        <taxon>Magnoliopsida</taxon>
        <taxon>Ranunculales</taxon>
        <taxon>Papaveraceae</taxon>
        <taxon>Papaveroideae</taxon>
        <taxon>Papaver</taxon>
    </lineage>
</organism>
<evidence type="ECO:0000256" key="2">
    <source>
        <dbReference type="ARBA" id="ARBA00023015"/>
    </source>
</evidence>
<dbReference type="CDD" id="cd10017">
    <property type="entry name" value="B3_DNA"/>
    <property type="match status" value="1"/>
</dbReference>
<reference evidence="7" key="1">
    <citation type="submission" date="2022-03" db="EMBL/GenBank/DDBJ databases">
        <title>A functionally conserved STORR gene fusion in Papaver species that diverged 16.8 million years ago.</title>
        <authorList>
            <person name="Catania T."/>
        </authorList>
    </citation>
    <scope>NUCLEOTIDE SEQUENCE</scope>
    <source>
        <strain evidence="7">S-191538</strain>
    </source>
</reference>
<accession>A0AA41S911</accession>
<feature type="domain" description="TF-B3" evidence="6">
    <location>
        <begin position="103"/>
        <end position="195"/>
    </location>
</feature>
<dbReference type="GO" id="GO:0005634">
    <property type="term" value="C:nucleus"/>
    <property type="evidence" value="ECO:0007669"/>
    <property type="project" value="UniProtKB-SubCell"/>
</dbReference>
<protein>
    <recommendedName>
        <fullName evidence="6">TF-B3 domain-containing protein</fullName>
    </recommendedName>
</protein>
<keyword evidence="4" id="KW-0804">Transcription</keyword>
<dbReference type="InterPro" id="IPR015300">
    <property type="entry name" value="DNA-bd_pseudobarrel_sf"/>
</dbReference>
<dbReference type="Pfam" id="PF02362">
    <property type="entry name" value="B3"/>
    <property type="match status" value="1"/>
</dbReference>
<sequence>MVSTYEKVRLQTIEENKKRFKDLKLNQLAIDFDNKVKPRVLIQKKKKLEEPVRRKSNRLLGKLPPVSEEVIPAVTSDIDRENSTRKAQELYTNITRDDGFPCFVKFMHPSYVDRGFELALPRDFCTKHLPKCDETITLVGQDGEEFPTEFKYRKNSALVIGWKDFARHHDLIHGDSLVFQLVEPTKFKIYVIRAKGMVN</sequence>
<comment type="subcellular location">
    <subcellularLocation>
        <location evidence="1">Nucleus</location>
    </subcellularLocation>
</comment>
<comment type="caution">
    <text evidence="7">The sequence shown here is derived from an EMBL/GenBank/DDBJ whole genome shotgun (WGS) entry which is preliminary data.</text>
</comment>
<dbReference type="Gene3D" id="2.40.330.10">
    <property type="entry name" value="DNA-binding pseudobarrel domain"/>
    <property type="match status" value="1"/>
</dbReference>
<keyword evidence="2" id="KW-0805">Transcription regulation</keyword>
<evidence type="ECO:0000256" key="5">
    <source>
        <dbReference type="ARBA" id="ARBA00023242"/>
    </source>
</evidence>
<dbReference type="PANTHER" id="PTHR31391:SF99">
    <property type="entry name" value="B3 DOMAIN-CONTAINING PROTEIN OS06G0194400"/>
    <property type="match status" value="1"/>
</dbReference>
<evidence type="ECO:0000256" key="4">
    <source>
        <dbReference type="ARBA" id="ARBA00023163"/>
    </source>
</evidence>
<dbReference type="Proteomes" id="UP001177140">
    <property type="component" value="Unassembled WGS sequence"/>
</dbReference>